<dbReference type="InterPro" id="IPR006120">
    <property type="entry name" value="Resolvase_HTH_dom"/>
</dbReference>
<dbReference type="SMART" id="SM00857">
    <property type="entry name" value="Resolvase"/>
    <property type="match status" value="1"/>
</dbReference>
<keyword evidence="2" id="KW-0229">DNA integration</keyword>
<dbReference type="InterPro" id="IPR036162">
    <property type="entry name" value="Resolvase-like_N_sf"/>
</dbReference>
<evidence type="ECO:0000313" key="6">
    <source>
        <dbReference type="Proteomes" id="UP000193577"/>
    </source>
</evidence>
<proteinExistence type="inferred from homology"/>
<dbReference type="OrthoDB" id="3405463at2"/>
<dbReference type="Pfam" id="PF02796">
    <property type="entry name" value="HTH_7"/>
    <property type="match status" value="1"/>
</dbReference>
<dbReference type="PROSITE" id="PS51736">
    <property type="entry name" value="RECOMBINASES_3"/>
    <property type="match status" value="1"/>
</dbReference>
<keyword evidence="3" id="KW-0238">DNA-binding</keyword>
<name>A0A7I7SGW9_9MYCO</name>
<dbReference type="SUPFAM" id="SSF46689">
    <property type="entry name" value="Homeodomain-like"/>
    <property type="match status" value="1"/>
</dbReference>
<dbReference type="InterPro" id="IPR006119">
    <property type="entry name" value="Resolv_N"/>
</dbReference>
<dbReference type="InterPro" id="IPR009057">
    <property type="entry name" value="Homeodomain-like_sf"/>
</dbReference>
<dbReference type="AlphaFoldDB" id="A0A7I7SGW9"/>
<dbReference type="GO" id="GO:0015074">
    <property type="term" value="P:DNA integration"/>
    <property type="evidence" value="ECO:0007669"/>
    <property type="project" value="UniProtKB-KW"/>
</dbReference>
<organism evidence="5 6">
    <name type="scientific">Mycolicibacillus koreensis</name>
    <dbReference type="NCBI Taxonomy" id="1069220"/>
    <lineage>
        <taxon>Bacteria</taxon>
        <taxon>Bacillati</taxon>
        <taxon>Actinomycetota</taxon>
        <taxon>Actinomycetes</taxon>
        <taxon>Mycobacteriales</taxon>
        <taxon>Mycobacteriaceae</taxon>
        <taxon>Mycolicibacillus</taxon>
    </lineage>
</organism>
<evidence type="ECO:0000256" key="2">
    <source>
        <dbReference type="ARBA" id="ARBA00022908"/>
    </source>
</evidence>
<dbReference type="PROSITE" id="PS00397">
    <property type="entry name" value="RECOMBINASES_1"/>
    <property type="match status" value="1"/>
</dbReference>
<evidence type="ECO:0000256" key="4">
    <source>
        <dbReference type="ARBA" id="ARBA00023172"/>
    </source>
</evidence>
<comment type="caution">
    <text evidence="5">The sequence shown here is derived from an EMBL/GenBank/DDBJ whole genome shotgun (WGS) entry which is preliminary data.</text>
</comment>
<evidence type="ECO:0000256" key="3">
    <source>
        <dbReference type="ARBA" id="ARBA00023125"/>
    </source>
</evidence>
<dbReference type="GO" id="GO:0003677">
    <property type="term" value="F:DNA binding"/>
    <property type="evidence" value="ECO:0007669"/>
    <property type="project" value="UniProtKB-KW"/>
</dbReference>
<comment type="similarity">
    <text evidence="1">Belongs to the site-specific recombinase resolvase family.</text>
</comment>
<dbReference type="InterPro" id="IPR006118">
    <property type="entry name" value="Recombinase_CS"/>
</dbReference>
<evidence type="ECO:0000256" key="1">
    <source>
        <dbReference type="ARBA" id="ARBA00009913"/>
    </source>
</evidence>
<dbReference type="Gene3D" id="1.10.10.60">
    <property type="entry name" value="Homeodomain-like"/>
    <property type="match status" value="1"/>
</dbReference>
<sequence>MSTTTTTTTATAAYLRVSTGHQSVEQQHDRLAAAGVEPDRTFTDTASGRAGSERPGLASALGWLRAGDRLVVVALDRLGRSVVEVTSTVADLAARGIVVQALREGVDTSTPTGRAVAGIMASLAELELELGRERRQASREARVSRGLPATRPSKLNSDQRARLVRLYRQGEPVGELMGLFGVSRATVFRVVRRHRAEVA</sequence>
<dbReference type="RefSeq" id="WP_085303795.1">
    <property type="nucleotide sequence ID" value="NZ_AP022594.1"/>
</dbReference>
<dbReference type="Gene3D" id="3.40.50.1390">
    <property type="entry name" value="Resolvase, N-terminal catalytic domain"/>
    <property type="match status" value="1"/>
</dbReference>
<dbReference type="PANTHER" id="PTHR30461">
    <property type="entry name" value="DNA-INVERTASE FROM LAMBDOID PROPHAGE"/>
    <property type="match status" value="1"/>
</dbReference>
<accession>A0A7I7SGW9</accession>
<dbReference type="EMBL" id="NCXO01000018">
    <property type="protein sequence ID" value="OSC33697.1"/>
    <property type="molecule type" value="Genomic_DNA"/>
</dbReference>
<keyword evidence="4" id="KW-0233">DNA recombination</keyword>
<gene>
    <name evidence="5" type="ORF">B8W67_10030</name>
</gene>
<dbReference type="CDD" id="cd03768">
    <property type="entry name" value="SR_ResInv"/>
    <property type="match status" value="1"/>
</dbReference>
<dbReference type="Proteomes" id="UP000193577">
    <property type="component" value="Unassembled WGS sequence"/>
</dbReference>
<dbReference type="PROSITE" id="PS00398">
    <property type="entry name" value="RECOMBINASES_2"/>
    <property type="match status" value="1"/>
</dbReference>
<reference evidence="5 6" key="1">
    <citation type="submission" date="2017-04" db="EMBL/GenBank/DDBJ databases">
        <title>The new phylogeny of genus Mycobacterium.</title>
        <authorList>
            <person name="Tortoli E."/>
            <person name="Trovato A."/>
            <person name="Cirillo D.M."/>
        </authorList>
    </citation>
    <scope>NUCLEOTIDE SEQUENCE [LARGE SCALE GENOMIC DNA]</scope>
    <source>
        <strain evidence="5 6">KCTC 19819</strain>
    </source>
</reference>
<dbReference type="GO" id="GO:0000150">
    <property type="term" value="F:DNA strand exchange activity"/>
    <property type="evidence" value="ECO:0007669"/>
    <property type="project" value="InterPro"/>
</dbReference>
<evidence type="ECO:0000313" key="5">
    <source>
        <dbReference type="EMBL" id="OSC33697.1"/>
    </source>
</evidence>
<dbReference type="SUPFAM" id="SSF53041">
    <property type="entry name" value="Resolvase-like"/>
    <property type="match status" value="1"/>
</dbReference>
<dbReference type="InterPro" id="IPR050639">
    <property type="entry name" value="SSR_resolvase"/>
</dbReference>
<dbReference type="PANTHER" id="PTHR30461:SF2">
    <property type="entry name" value="SERINE RECOMBINASE PINE-RELATED"/>
    <property type="match status" value="1"/>
</dbReference>
<keyword evidence="6" id="KW-1185">Reference proteome</keyword>
<protein>
    <submittedName>
        <fullName evidence="5">Resolvase</fullName>
    </submittedName>
</protein>
<dbReference type="Pfam" id="PF00239">
    <property type="entry name" value="Resolvase"/>
    <property type="match status" value="1"/>
</dbReference>